<dbReference type="InterPro" id="IPR022655">
    <property type="entry name" value="DUF1553"/>
</dbReference>
<evidence type="ECO:0000259" key="3">
    <source>
        <dbReference type="Pfam" id="PF07587"/>
    </source>
</evidence>
<keyword evidence="1" id="KW-0732">Signal</keyword>
<accession>A0A7W9SM60</accession>
<dbReference type="RefSeq" id="WP_184192807.1">
    <property type="nucleotide sequence ID" value="NZ_JACHGW010000001.1"/>
</dbReference>
<evidence type="ECO:0000313" key="5">
    <source>
        <dbReference type="Proteomes" id="UP000520814"/>
    </source>
</evidence>
<dbReference type="Gene3D" id="2.60.40.1080">
    <property type="match status" value="1"/>
</dbReference>
<sequence length="810" mass="88694">MLASLLAVVLLAATPPKVARLEVTPSSVALDGRLARQRVLVTAVLSDGSRKDVTGQAKLSTWPPSLLQLAGSTLMPRTDGTGALKAELGSVSAKIPVGVKNTGVAPTYSFVNDVAPTLAKLGCSQGTCHGAASGKGGFKLSLRGYAPEQDFLAIVKALSGRRITREAPERSLFLRKPLGELPHRGGTVLTKGSPEHQLLLGWLQQGAPGPAEKEAPLAKLEILPGDRTLLPGETQRLLVRATYTDGRTEDVTHRALFSVNDPAIASVTDDGMAKQLRSGETAVLAKYRDKLTIVRLSAPFPNQLKDSAFTARTNYIDDAVNTKLKALHIEPSGRCTESEFLRRVSIDLIGTLPTEAEARAFLDDKAPDKREKLIDSLLSRPEFGLIWALKLGDLFTLRKENMSRKYALQLQAWLAEQLNADTGWDTLATKILTASGPLEDNRAGLFWLSRVPQKPNQGYWVRATENSTELIAQTFLGQRIGCAKCHNHPSEKFTQDDYYHFAALFHQVSGGGENEDGIPERLEAKHDPNLRHLRTNEISEPRPLDRSALVFAKDEDRRVKAAAWLVAQDDFARNAANRLWARCFGRGIVEPIDDLRSTNPASNEPLLAALAADLRKSNFKLKALLKTICLSITYQRTSTATPSSRLDTRYFSHYLPRRLPAEELADALAQVTQVPDRYQGQPEGARAIEVADAEIPSVMLDTFGRPPRILSGESERTCEPALGQALALLNSQEVQNKLTSGEGIVSQLVRAKKTNEEILDTLFLAALARYPKPAERLALEAQLTAAKNRDEALQDALWALLNSPEFLFNH</sequence>
<feature type="domain" description="DUF1549" evidence="2">
    <location>
        <begin position="316"/>
        <end position="508"/>
    </location>
</feature>
<feature type="signal peptide" evidence="1">
    <location>
        <begin position="1"/>
        <end position="19"/>
    </location>
</feature>
<proteinExistence type="predicted"/>
<dbReference type="PANTHER" id="PTHR35889:SF3">
    <property type="entry name" value="F-BOX DOMAIN-CONTAINING PROTEIN"/>
    <property type="match status" value="1"/>
</dbReference>
<dbReference type="AlphaFoldDB" id="A0A7W9SM60"/>
<dbReference type="InterPro" id="IPR011444">
    <property type="entry name" value="DUF1549"/>
</dbReference>
<evidence type="ECO:0000313" key="4">
    <source>
        <dbReference type="EMBL" id="MBB6049191.1"/>
    </source>
</evidence>
<gene>
    <name evidence="4" type="ORF">HNQ39_000953</name>
</gene>
<feature type="chain" id="PRO_5030921565" description="DUF1553 domain-containing protein" evidence="1">
    <location>
        <begin position="20"/>
        <end position="810"/>
    </location>
</feature>
<feature type="domain" description="DUF1553" evidence="3">
    <location>
        <begin position="557"/>
        <end position="781"/>
    </location>
</feature>
<name>A0A7W9SM60_ARMRO</name>
<dbReference type="Pfam" id="PF07583">
    <property type="entry name" value="PSCyt2"/>
    <property type="match status" value="1"/>
</dbReference>
<evidence type="ECO:0008006" key="6">
    <source>
        <dbReference type="Google" id="ProtNLM"/>
    </source>
</evidence>
<organism evidence="4 5">
    <name type="scientific">Armatimonas rosea</name>
    <dbReference type="NCBI Taxonomy" id="685828"/>
    <lineage>
        <taxon>Bacteria</taxon>
        <taxon>Bacillati</taxon>
        <taxon>Armatimonadota</taxon>
        <taxon>Armatimonadia</taxon>
        <taxon>Armatimonadales</taxon>
        <taxon>Armatimonadaceae</taxon>
        <taxon>Armatimonas</taxon>
    </lineage>
</organism>
<comment type="caution">
    <text evidence="4">The sequence shown here is derived from an EMBL/GenBank/DDBJ whole genome shotgun (WGS) entry which is preliminary data.</text>
</comment>
<dbReference type="Proteomes" id="UP000520814">
    <property type="component" value="Unassembled WGS sequence"/>
</dbReference>
<evidence type="ECO:0000259" key="2">
    <source>
        <dbReference type="Pfam" id="PF07583"/>
    </source>
</evidence>
<dbReference type="EMBL" id="JACHGW010000001">
    <property type="protein sequence ID" value="MBB6049191.1"/>
    <property type="molecule type" value="Genomic_DNA"/>
</dbReference>
<reference evidence="4 5" key="1">
    <citation type="submission" date="2020-08" db="EMBL/GenBank/DDBJ databases">
        <title>Genomic Encyclopedia of Type Strains, Phase IV (KMG-IV): sequencing the most valuable type-strain genomes for metagenomic binning, comparative biology and taxonomic classification.</title>
        <authorList>
            <person name="Goeker M."/>
        </authorList>
    </citation>
    <scope>NUCLEOTIDE SEQUENCE [LARGE SCALE GENOMIC DNA]</scope>
    <source>
        <strain evidence="4 5">DSM 23562</strain>
    </source>
</reference>
<evidence type="ECO:0000256" key="1">
    <source>
        <dbReference type="SAM" id="SignalP"/>
    </source>
</evidence>
<protein>
    <recommendedName>
        <fullName evidence="6">DUF1553 domain-containing protein</fullName>
    </recommendedName>
</protein>
<dbReference type="Pfam" id="PF07587">
    <property type="entry name" value="PSD1"/>
    <property type="match status" value="1"/>
</dbReference>
<dbReference type="PANTHER" id="PTHR35889">
    <property type="entry name" value="CYCLOINULO-OLIGOSACCHARIDE FRUCTANOTRANSFERASE-RELATED"/>
    <property type="match status" value="1"/>
</dbReference>
<keyword evidence="5" id="KW-1185">Reference proteome</keyword>